<comment type="caution">
    <text evidence="1">The sequence shown here is derived from an EMBL/GenBank/DDBJ whole genome shotgun (WGS) entry which is preliminary data.</text>
</comment>
<evidence type="ECO:0000313" key="1">
    <source>
        <dbReference type="EMBL" id="GAG03979.1"/>
    </source>
</evidence>
<reference evidence="1" key="1">
    <citation type="journal article" date="2014" name="Front. Microbiol.">
        <title>High frequency of phylogenetically diverse reductive dehalogenase-homologous genes in deep subseafloor sedimentary metagenomes.</title>
        <authorList>
            <person name="Kawai M."/>
            <person name="Futagami T."/>
            <person name="Toyoda A."/>
            <person name="Takaki Y."/>
            <person name="Nishi S."/>
            <person name="Hori S."/>
            <person name="Arai W."/>
            <person name="Tsubouchi T."/>
            <person name="Morono Y."/>
            <person name="Uchiyama I."/>
            <person name="Ito T."/>
            <person name="Fujiyama A."/>
            <person name="Inagaki F."/>
            <person name="Takami H."/>
        </authorList>
    </citation>
    <scope>NUCLEOTIDE SEQUENCE</scope>
    <source>
        <strain evidence="1">Expedition CK06-06</strain>
    </source>
</reference>
<name>X0UE13_9ZZZZ</name>
<gene>
    <name evidence="1" type="ORF">S01H1_40183</name>
</gene>
<feature type="non-terminal residue" evidence="1">
    <location>
        <position position="55"/>
    </location>
</feature>
<accession>X0UE13</accession>
<proteinExistence type="predicted"/>
<dbReference type="EMBL" id="BARS01025423">
    <property type="protein sequence ID" value="GAG03979.1"/>
    <property type="molecule type" value="Genomic_DNA"/>
</dbReference>
<protein>
    <submittedName>
        <fullName evidence="1">Uncharacterized protein</fullName>
    </submittedName>
</protein>
<organism evidence="1">
    <name type="scientific">marine sediment metagenome</name>
    <dbReference type="NCBI Taxonomy" id="412755"/>
    <lineage>
        <taxon>unclassified sequences</taxon>
        <taxon>metagenomes</taxon>
        <taxon>ecological metagenomes</taxon>
    </lineage>
</organism>
<dbReference type="AlphaFoldDB" id="X0UE13"/>
<sequence>MKRLLVFLCVSALVFAVASPLMAGGIDNKTTFSAEWVRTLNRNATTDSADGVVYN</sequence>